<dbReference type="NCBIfam" id="NF038054">
    <property type="entry name" value="T3SS_SctI"/>
    <property type="match status" value="1"/>
</dbReference>
<sequence>MELINKNLVELTQLTPGKNDWEETDSMRVHDQAFSRLVSTTFKQMGETDEQFKQAINALSNSPAFSSNPEVLLQLQSYLGEYSNYVSLISTLARKGVSTIETLEKAQ</sequence>
<dbReference type="InterPro" id="IPR047754">
    <property type="entry name" value="T3SS_SctI-like"/>
</dbReference>
<accession>A0ABX9AJB1</accession>
<dbReference type="SUPFAM" id="SSF140129">
    <property type="entry name" value="MxiH-like"/>
    <property type="match status" value="1"/>
</dbReference>
<gene>
    <name evidence="1" type="primary">sctI</name>
    <name evidence="1" type="ORF">K6K13_18900</name>
</gene>
<keyword evidence="2" id="KW-1185">Reference proteome</keyword>
<reference evidence="1 2" key="1">
    <citation type="submission" date="2021-08" db="EMBL/GenBank/DDBJ databases">
        <title>Culture and genomic analysis of Symbiopectobacterium purcellii sp. nov. gen. nov., isolated from the leafhopper Empoasca decipiens.</title>
        <authorList>
            <person name="Nadal-Jimenez P."/>
            <person name="Siozios S."/>
            <person name="Halliday N."/>
            <person name="Camara M."/>
            <person name="Hurst G.D.D."/>
        </authorList>
    </citation>
    <scope>NUCLEOTIDE SEQUENCE [LARGE SCALE GENOMIC DNA]</scope>
    <source>
        <strain evidence="1 2">SyEd1</strain>
    </source>
</reference>
<dbReference type="Proteomes" id="UP000825886">
    <property type="component" value="Chromosome"/>
</dbReference>
<proteinExistence type="predicted"/>
<dbReference type="EMBL" id="CP081864">
    <property type="protein sequence ID" value="QZN95257.1"/>
    <property type="molecule type" value="Genomic_DNA"/>
</dbReference>
<protein>
    <submittedName>
        <fullName evidence="1">Type III secretion system inner rod subunit SctI</fullName>
    </submittedName>
</protein>
<dbReference type="RefSeq" id="WP_222158363.1">
    <property type="nucleotide sequence ID" value="NZ_CP081864.1"/>
</dbReference>
<evidence type="ECO:0000313" key="1">
    <source>
        <dbReference type="EMBL" id="QZN95257.1"/>
    </source>
</evidence>
<evidence type="ECO:0000313" key="2">
    <source>
        <dbReference type="Proteomes" id="UP000825886"/>
    </source>
</evidence>
<dbReference type="InterPro" id="IPR037203">
    <property type="entry name" value="T3SS_needle-like_sf"/>
</dbReference>
<name>A0ABX9AJB1_9ENTR</name>
<organism evidence="1 2">
    <name type="scientific">Symbiopectobacterium purcellii</name>
    <dbReference type="NCBI Taxonomy" id="2871826"/>
    <lineage>
        <taxon>Bacteria</taxon>
        <taxon>Pseudomonadati</taxon>
        <taxon>Pseudomonadota</taxon>
        <taxon>Gammaproteobacteria</taxon>
        <taxon>Enterobacterales</taxon>
        <taxon>Enterobacteriaceae</taxon>
    </lineage>
</organism>
<dbReference type="Gene3D" id="1.20.58.90">
    <property type="match status" value="1"/>
</dbReference>